<keyword evidence="4" id="KW-1185">Reference proteome</keyword>
<comment type="subunit">
    <text evidence="2">Homodimer.</text>
</comment>
<accession>A0A432WRL5</accession>
<dbReference type="FunFam" id="3.40.1180.10:FF:000001">
    <property type="entry name" value="(2E,6E)-farnesyl-diphosphate-specific ditrans,polycis-undecaprenyl-diphosphate synthase"/>
    <property type="match status" value="1"/>
</dbReference>
<feature type="binding site" evidence="2">
    <location>
        <position position="35"/>
    </location>
    <ligand>
        <name>substrate</name>
    </ligand>
</feature>
<dbReference type="GO" id="GO:0009252">
    <property type="term" value="P:peptidoglycan biosynthetic process"/>
    <property type="evidence" value="ECO:0007669"/>
    <property type="project" value="UniProtKB-UniRule"/>
</dbReference>
<dbReference type="InterPro" id="IPR036424">
    <property type="entry name" value="UPP_synth-like_sf"/>
</dbReference>
<dbReference type="PANTHER" id="PTHR10291">
    <property type="entry name" value="DEHYDRODOLICHYL DIPHOSPHATE SYNTHASE FAMILY MEMBER"/>
    <property type="match status" value="1"/>
</dbReference>
<feature type="binding site" evidence="2">
    <location>
        <position position="71"/>
    </location>
    <ligand>
        <name>substrate</name>
    </ligand>
</feature>
<keyword evidence="2" id="KW-0573">Peptidoglycan synthesis</keyword>
<feature type="binding site" evidence="2">
    <location>
        <position position="73"/>
    </location>
    <ligand>
        <name>substrate</name>
    </ligand>
</feature>
<dbReference type="Pfam" id="PF01255">
    <property type="entry name" value="Prenyltransf"/>
    <property type="match status" value="1"/>
</dbReference>
<feature type="binding site" evidence="2">
    <location>
        <position position="27"/>
    </location>
    <ligand>
        <name>substrate</name>
    </ligand>
</feature>
<dbReference type="AlphaFoldDB" id="A0A432WRL5"/>
<dbReference type="SUPFAM" id="SSF64005">
    <property type="entry name" value="Undecaprenyl diphosphate synthase"/>
    <property type="match status" value="1"/>
</dbReference>
<keyword evidence="2" id="KW-0961">Cell wall biogenesis/degradation</keyword>
<name>A0A432WRL5_9GAMM</name>
<dbReference type="HAMAP" id="MF_01139">
    <property type="entry name" value="ISPT"/>
    <property type="match status" value="1"/>
</dbReference>
<dbReference type="GO" id="GO:0000287">
    <property type="term" value="F:magnesium ion binding"/>
    <property type="evidence" value="ECO:0007669"/>
    <property type="project" value="UniProtKB-UniRule"/>
</dbReference>
<protein>
    <recommendedName>
        <fullName evidence="2">Ditrans,polycis-undecaprenyl-diphosphate synthase ((2E,6E)-farnesyl-diphosphate specific)</fullName>
        <ecNumber evidence="2">2.5.1.31</ecNumber>
    </recommendedName>
    <alternativeName>
        <fullName evidence="2">Ditrans,polycis-undecaprenylcistransferase</fullName>
    </alternativeName>
    <alternativeName>
        <fullName evidence="2">Undecaprenyl diphosphate synthase</fullName>
        <shortName evidence="2">UDS</shortName>
    </alternativeName>
    <alternativeName>
        <fullName evidence="2">Undecaprenyl pyrophosphate synthase</fullName>
        <shortName evidence="2">UPP synthase</shortName>
    </alternativeName>
</protein>
<keyword evidence="2" id="KW-0479">Metal-binding</keyword>
<organism evidence="3 4">
    <name type="scientific">Aliidiomarina sanyensis</name>
    <dbReference type="NCBI Taxonomy" id="1249555"/>
    <lineage>
        <taxon>Bacteria</taxon>
        <taxon>Pseudomonadati</taxon>
        <taxon>Pseudomonadota</taxon>
        <taxon>Gammaproteobacteria</taxon>
        <taxon>Alteromonadales</taxon>
        <taxon>Idiomarinaceae</taxon>
        <taxon>Aliidiomarina</taxon>
    </lineage>
</organism>
<feature type="binding site" evidence="2">
    <location>
        <position position="22"/>
    </location>
    <ligand>
        <name>Mg(2+)</name>
        <dbReference type="ChEBI" id="CHEBI:18420"/>
    </ligand>
</feature>
<dbReference type="Gene3D" id="3.40.1180.10">
    <property type="entry name" value="Decaprenyl diphosphate synthase-like"/>
    <property type="match status" value="1"/>
</dbReference>
<feature type="binding site" evidence="2">
    <location>
        <position position="190"/>
    </location>
    <ligand>
        <name>substrate</name>
    </ligand>
</feature>
<feature type="binding site" evidence="2">
    <location>
        <begin position="196"/>
        <end position="198"/>
    </location>
    <ligand>
        <name>substrate</name>
    </ligand>
</feature>
<comment type="catalytic activity">
    <reaction evidence="2">
        <text>8 isopentenyl diphosphate + (2E,6E)-farnesyl diphosphate = di-trans,octa-cis-undecaprenyl diphosphate + 8 diphosphate</text>
        <dbReference type="Rhea" id="RHEA:27551"/>
        <dbReference type="ChEBI" id="CHEBI:33019"/>
        <dbReference type="ChEBI" id="CHEBI:58405"/>
        <dbReference type="ChEBI" id="CHEBI:128769"/>
        <dbReference type="ChEBI" id="CHEBI:175763"/>
        <dbReference type="EC" id="2.5.1.31"/>
    </reaction>
</comment>
<evidence type="ECO:0000256" key="1">
    <source>
        <dbReference type="ARBA" id="ARBA00022679"/>
    </source>
</evidence>
<comment type="similarity">
    <text evidence="2">Belongs to the UPP synthase family.</text>
</comment>
<comment type="function">
    <text evidence="2">Catalyzes the sequential condensation of isopentenyl diphosphate (IPP) with (2E,6E)-farnesyl diphosphate (E,E-FPP) to yield (2Z,6Z,10Z,14Z,18Z,22Z,26Z,30Z,34E,38E)-undecaprenyl diphosphate (di-trans,octa-cis-UPP). UPP is the precursor of glycosyl carrier lipid in the biosynthesis of bacterial cell wall polysaccharide components such as peptidoglycan and lipopolysaccharide.</text>
</comment>
<dbReference type="RefSeq" id="WP_126775629.1">
    <property type="nucleotide sequence ID" value="NZ_PIPM01000001.1"/>
</dbReference>
<dbReference type="Proteomes" id="UP000288405">
    <property type="component" value="Unassembled WGS sequence"/>
</dbReference>
<feature type="binding site" evidence="2">
    <location>
        <begin position="23"/>
        <end position="26"/>
    </location>
    <ligand>
        <name>substrate</name>
    </ligand>
</feature>
<dbReference type="CDD" id="cd00475">
    <property type="entry name" value="Cis_IPPS"/>
    <property type="match status" value="1"/>
</dbReference>
<dbReference type="PANTHER" id="PTHR10291:SF0">
    <property type="entry name" value="DEHYDRODOLICHYL DIPHOSPHATE SYNTHASE 2"/>
    <property type="match status" value="1"/>
</dbReference>
<dbReference type="PROSITE" id="PS01066">
    <property type="entry name" value="UPP_SYNTHASE"/>
    <property type="match status" value="1"/>
</dbReference>
<evidence type="ECO:0000313" key="4">
    <source>
        <dbReference type="Proteomes" id="UP000288405"/>
    </source>
</evidence>
<dbReference type="GO" id="GO:0008360">
    <property type="term" value="P:regulation of cell shape"/>
    <property type="evidence" value="ECO:0007669"/>
    <property type="project" value="UniProtKB-KW"/>
</dbReference>
<dbReference type="NCBIfam" id="TIGR00055">
    <property type="entry name" value="uppS"/>
    <property type="match status" value="1"/>
</dbReference>
<dbReference type="EC" id="2.5.1.31" evidence="2"/>
<dbReference type="GO" id="GO:0008834">
    <property type="term" value="F:ditrans,polycis-undecaprenyl-diphosphate synthase [(2E,6E)-farnesyl-diphosphate specific] activity"/>
    <property type="evidence" value="ECO:0007669"/>
    <property type="project" value="UniProtKB-UniRule"/>
</dbReference>
<dbReference type="EMBL" id="PIPM01000001">
    <property type="protein sequence ID" value="RUO36317.1"/>
    <property type="molecule type" value="Genomic_DNA"/>
</dbReference>
<feature type="active site" evidence="2">
    <location>
        <position position="22"/>
    </location>
</feature>
<dbReference type="GO" id="GO:0071555">
    <property type="term" value="P:cell wall organization"/>
    <property type="evidence" value="ECO:0007669"/>
    <property type="project" value="UniProtKB-KW"/>
</dbReference>
<feature type="binding site" evidence="2">
    <location>
        <position position="209"/>
    </location>
    <ligand>
        <name>Mg(2+)</name>
        <dbReference type="ChEBI" id="CHEBI:18420"/>
    </ligand>
</feature>
<feature type="binding site" evidence="2">
    <location>
        <begin position="67"/>
        <end position="69"/>
    </location>
    <ligand>
        <name>substrate</name>
    </ligand>
</feature>
<comment type="caution">
    <text evidence="3">The sequence shown here is derived from an EMBL/GenBank/DDBJ whole genome shotgun (WGS) entry which is preliminary data.</text>
</comment>
<dbReference type="InterPro" id="IPR018520">
    <property type="entry name" value="UPP_synth-like_CS"/>
</dbReference>
<dbReference type="GO" id="GO:0005829">
    <property type="term" value="C:cytosol"/>
    <property type="evidence" value="ECO:0007669"/>
    <property type="project" value="TreeGrafter"/>
</dbReference>
<evidence type="ECO:0000313" key="3">
    <source>
        <dbReference type="EMBL" id="RUO36317.1"/>
    </source>
</evidence>
<reference evidence="3 4" key="1">
    <citation type="journal article" date="2011" name="Front. Microbiol.">
        <title>Genomic signatures of strain selection and enhancement in Bacillus atrophaeus var. globigii, a historical biowarfare simulant.</title>
        <authorList>
            <person name="Gibbons H.S."/>
            <person name="Broomall S.M."/>
            <person name="McNew L.A."/>
            <person name="Daligault H."/>
            <person name="Chapman C."/>
            <person name="Bruce D."/>
            <person name="Karavis M."/>
            <person name="Krepps M."/>
            <person name="McGregor P.A."/>
            <person name="Hong C."/>
            <person name="Park K.H."/>
            <person name="Akmal A."/>
            <person name="Feldman A."/>
            <person name="Lin J.S."/>
            <person name="Chang W.E."/>
            <person name="Higgs B.W."/>
            <person name="Demirev P."/>
            <person name="Lindquist J."/>
            <person name="Liem A."/>
            <person name="Fochler E."/>
            <person name="Read T.D."/>
            <person name="Tapia R."/>
            <person name="Johnson S."/>
            <person name="Bishop-Lilly K.A."/>
            <person name="Detter C."/>
            <person name="Han C."/>
            <person name="Sozhamannan S."/>
            <person name="Rosenzweig C.N."/>
            <person name="Skowronski E.W."/>
        </authorList>
    </citation>
    <scope>NUCLEOTIDE SEQUENCE [LARGE SCALE GENOMIC DNA]</scope>
    <source>
        <strain evidence="3 4">GYP-17</strain>
    </source>
</reference>
<dbReference type="GO" id="GO:0016094">
    <property type="term" value="P:polyprenol biosynthetic process"/>
    <property type="evidence" value="ECO:0007669"/>
    <property type="project" value="TreeGrafter"/>
</dbReference>
<gene>
    <name evidence="2 3" type="primary">uppS</name>
    <name evidence="3" type="ORF">CWE11_00410</name>
</gene>
<comment type="cofactor">
    <cofactor evidence="2">
        <name>Mg(2+)</name>
        <dbReference type="ChEBI" id="CHEBI:18420"/>
    </cofactor>
    <text evidence="2">Binds 2 magnesium ions per subunit.</text>
</comment>
<dbReference type="OrthoDB" id="4191603at2"/>
<keyword evidence="1 2" id="KW-0808">Transferase</keyword>
<feature type="active site" description="Proton acceptor" evidence="2">
    <location>
        <position position="70"/>
    </location>
</feature>
<proteinExistence type="inferred from homology"/>
<dbReference type="InterPro" id="IPR001441">
    <property type="entry name" value="UPP_synth-like"/>
</dbReference>
<evidence type="ECO:0000256" key="2">
    <source>
        <dbReference type="HAMAP-Rule" id="MF_01139"/>
    </source>
</evidence>
<feature type="binding site" evidence="2">
    <location>
        <position position="39"/>
    </location>
    <ligand>
        <name>substrate</name>
    </ligand>
</feature>
<sequence>MTGNESEQLALPLPRHVAIIMDGNGRWAERQGKRRTAGHRAGAESVRRAITFARRNGIEALTLFAFSSENWQRPAQEVNVLMELFMTVLRREVPELAANDIRLRVIGDVSGFSTRLQRRIREAERATENNTALTLNIAANYGGRWDIAQAAQKLGKEVAAGRLQPEKINESALAQHMCLADGPEPDLLIRTGGDIRISNFLLWQLAYAELYFTDVLWPDFDEMTFAAAVDSYVRRERRFGLTSAQIQQLAGSGPLQEE</sequence>
<keyword evidence="2" id="KW-0460">Magnesium</keyword>
<keyword evidence="2" id="KW-0133">Cell shape</keyword>